<accession>A0A0F9KEJ7</accession>
<sequence>MEKKMERTLDEGEIKEAIEYWLSIKKGYDVKLHPGNVRIPMITIIRDLPPGGTSEPIRRIDIFAICELEIK</sequence>
<organism evidence="1">
    <name type="scientific">marine sediment metagenome</name>
    <dbReference type="NCBI Taxonomy" id="412755"/>
    <lineage>
        <taxon>unclassified sequences</taxon>
        <taxon>metagenomes</taxon>
        <taxon>ecological metagenomes</taxon>
    </lineage>
</organism>
<comment type="caution">
    <text evidence="1">The sequence shown here is derived from an EMBL/GenBank/DDBJ whole genome shotgun (WGS) entry which is preliminary data.</text>
</comment>
<reference evidence="1" key="1">
    <citation type="journal article" date="2015" name="Nature">
        <title>Complex archaea that bridge the gap between prokaryotes and eukaryotes.</title>
        <authorList>
            <person name="Spang A."/>
            <person name="Saw J.H."/>
            <person name="Jorgensen S.L."/>
            <person name="Zaremba-Niedzwiedzka K."/>
            <person name="Martijn J."/>
            <person name="Lind A.E."/>
            <person name="van Eijk R."/>
            <person name="Schleper C."/>
            <person name="Guy L."/>
            <person name="Ettema T.J."/>
        </authorList>
    </citation>
    <scope>NUCLEOTIDE SEQUENCE</scope>
</reference>
<evidence type="ECO:0000313" key="1">
    <source>
        <dbReference type="EMBL" id="KKM80353.1"/>
    </source>
</evidence>
<name>A0A0F9KEJ7_9ZZZZ</name>
<dbReference type="AlphaFoldDB" id="A0A0F9KEJ7"/>
<gene>
    <name evidence="1" type="ORF">LCGC14_1340710</name>
</gene>
<protein>
    <submittedName>
        <fullName evidence="1">Uncharacterized protein</fullName>
    </submittedName>
</protein>
<proteinExistence type="predicted"/>
<dbReference type="EMBL" id="LAZR01008198">
    <property type="protein sequence ID" value="KKM80353.1"/>
    <property type="molecule type" value="Genomic_DNA"/>
</dbReference>